<dbReference type="PROSITE" id="PS50158">
    <property type="entry name" value="ZF_CCHC"/>
    <property type="match status" value="1"/>
</dbReference>
<gene>
    <name evidence="3" type="ORF">MEUPH1_LOCUS1616</name>
</gene>
<evidence type="ECO:0000313" key="4">
    <source>
        <dbReference type="Proteomes" id="UP001160148"/>
    </source>
</evidence>
<dbReference type="GO" id="GO:0003676">
    <property type="term" value="F:nucleic acid binding"/>
    <property type="evidence" value="ECO:0007669"/>
    <property type="project" value="InterPro"/>
</dbReference>
<dbReference type="InterPro" id="IPR001878">
    <property type="entry name" value="Znf_CCHC"/>
</dbReference>
<evidence type="ECO:0000256" key="1">
    <source>
        <dbReference type="PROSITE-ProRule" id="PRU00047"/>
    </source>
</evidence>
<dbReference type="Pfam" id="PF00098">
    <property type="entry name" value="zf-CCHC"/>
    <property type="match status" value="1"/>
</dbReference>
<dbReference type="EMBL" id="CARXXK010000001">
    <property type="protein sequence ID" value="CAI6344488.1"/>
    <property type="molecule type" value="Genomic_DNA"/>
</dbReference>
<dbReference type="SMART" id="SM00343">
    <property type="entry name" value="ZnF_C2HC"/>
    <property type="match status" value="1"/>
</dbReference>
<sequence length="522" mass="58783">MQTSKPAALKSPSIRKTVQTNIVQKLKNKTTSTITSKIIAKPISTKTTSDLKLQQQSTSTKIPIVNYPETPSNTDNSKQSFASTVANSLIPKKDQAIVIDINVSLPHKDYVIAIGKLVQPSNILFASRISKERICIFLSSKTLVDNLIENHPSILIQEQHFKLRKLYNPNKRVILSNVYPNIPPDVIANEFAKLNISLCSPITFLKAGIQVEDFTHILSFRRQTFIKHEDLSKIPTSILINYEDTNYRIFLSDDSLNCFICQSQGHIASQCPNQNISSSKTSNENNAILDLNITSKLDVSLNKDNTPTEAHPSSAPTTPLLEPLKILSEPPPQYNPPATTSTPTLIELQDLESTPNTDITEMDLDQPCGTKRSLPDSFYTQSAPSSPMDLAQETNEMRAPSNWETPQIKTLEKKKKNKKTKSASLKKFLENIDTYLEPTQHLFNDLNSFKIDYDTFKHILENNQGPFDPPSIYNEYNISKEELLDIISKIKPCLRDNSIKYRITRFTKILNAEPYDSNESEA</sequence>
<keyword evidence="1" id="KW-0862">Zinc</keyword>
<dbReference type="Gene3D" id="4.10.60.10">
    <property type="entry name" value="Zinc finger, CCHC-type"/>
    <property type="match status" value="1"/>
</dbReference>
<protein>
    <recommendedName>
        <fullName evidence="2">CCHC-type domain-containing protein</fullName>
    </recommendedName>
</protein>
<evidence type="ECO:0000313" key="3">
    <source>
        <dbReference type="EMBL" id="CAI6344488.1"/>
    </source>
</evidence>
<proteinExistence type="predicted"/>
<dbReference type="InterPro" id="IPR036875">
    <property type="entry name" value="Znf_CCHC_sf"/>
</dbReference>
<feature type="domain" description="CCHC-type" evidence="2">
    <location>
        <begin position="258"/>
        <end position="273"/>
    </location>
</feature>
<evidence type="ECO:0000259" key="2">
    <source>
        <dbReference type="PROSITE" id="PS50158"/>
    </source>
</evidence>
<dbReference type="SUPFAM" id="SSF57756">
    <property type="entry name" value="Retrovirus zinc finger-like domains"/>
    <property type="match status" value="1"/>
</dbReference>
<dbReference type="AlphaFoldDB" id="A0AAV0VP57"/>
<dbReference type="Proteomes" id="UP001160148">
    <property type="component" value="Unassembled WGS sequence"/>
</dbReference>
<accession>A0AAV0VP57</accession>
<dbReference type="GO" id="GO:0008270">
    <property type="term" value="F:zinc ion binding"/>
    <property type="evidence" value="ECO:0007669"/>
    <property type="project" value="UniProtKB-KW"/>
</dbReference>
<keyword evidence="1" id="KW-0863">Zinc-finger</keyword>
<name>A0AAV0VP57_9HEMI</name>
<comment type="caution">
    <text evidence="3">The sequence shown here is derived from an EMBL/GenBank/DDBJ whole genome shotgun (WGS) entry which is preliminary data.</text>
</comment>
<organism evidence="3 4">
    <name type="scientific">Macrosiphum euphorbiae</name>
    <name type="common">potato aphid</name>
    <dbReference type="NCBI Taxonomy" id="13131"/>
    <lineage>
        <taxon>Eukaryota</taxon>
        <taxon>Metazoa</taxon>
        <taxon>Ecdysozoa</taxon>
        <taxon>Arthropoda</taxon>
        <taxon>Hexapoda</taxon>
        <taxon>Insecta</taxon>
        <taxon>Pterygota</taxon>
        <taxon>Neoptera</taxon>
        <taxon>Paraneoptera</taxon>
        <taxon>Hemiptera</taxon>
        <taxon>Sternorrhyncha</taxon>
        <taxon>Aphidomorpha</taxon>
        <taxon>Aphidoidea</taxon>
        <taxon>Aphididae</taxon>
        <taxon>Macrosiphini</taxon>
        <taxon>Macrosiphum</taxon>
    </lineage>
</organism>
<reference evidence="3 4" key="1">
    <citation type="submission" date="2023-01" db="EMBL/GenBank/DDBJ databases">
        <authorList>
            <person name="Whitehead M."/>
        </authorList>
    </citation>
    <scope>NUCLEOTIDE SEQUENCE [LARGE SCALE GENOMIC DNA]</scope>
</reference>
<keyword evidence="1" id="KW-0479">Metal-binding</keyword>
<keyword evidence="4" id="KW-1185">Reference proteome</keyword>